<comment type="caution">
    <text evidence="3">The sequence shown here is derived from an EMBL/GenBank/DDBJ whole genome shotgun (WGS) entry which is preliminary data.</text>
</comment>
<sequence length="294" mass="33855">MGGDFDRRVDGPMYSEHMPYQDPRECQGNNNYPHNNMPFFENENHRFGNFHRNPPPPRNEGHFIHNRDDLRHHLDSRNNGRGGHFFRNRGRDLEPHPRDDVDYRRREPCTSRDRSPVRRKNHSSSSASRSFEKNPTKPTASVSPPHENSKQDPPQTVSTSKDDLDVNLSPLAFQGSPPASIAELEEEEAASVEPEPTPKPTPEQELKARRSEAIKAKALEIEKDYRQDCETFRTVVKMLVDKEPSLDYLLQAPLEKNLEQLKGRCLDSLKQFIKELDEAIDQPSQTDQPTEDKT</sequence>
<feature type="region of interest" description="Disordered" evidence="1">
    <location>
        <begin position="181"/>
        <end position="211"/>
    </location>
</feature>
<accession>A0AAW0NBX4</accession>
<evidence type="ECO:0000259" key="2">
    <source>
        <dbReference type="Pfam" id="PF25234"/>
    </source>
</evidence>
<dbReference type="CDD" id="cd22896">
    <property type="entry name" value="periphilin-like"/>
    <property type="match status" value="1"/>
</dbReference>
<dbReference type="GO" id="GO:0097355">
    <property type="term" value="P:protein localization to heterochromatin"/>
    <property type="evidence" value="ECO:0007669"/>
    <property type="project" value="TreeGrafter"/>
</dbReference>
<dbReference type="GO" id="GO:0045814">
    <property type="term" value="P:negative regulation of gene expression, epigenetic"/>
    <property type="evidence" value="ECO:0007669"/>
    <property type="project" value="TreeGrafter"/>
</dbReference>
<feature type="compositionally biased region" description="Basic and acidic residues" evidence="1">
    <location>
        <begin position="1"/>
        <end position="10"/>
    </location>
</feature>
<feature type="region of interest" description="Disordered" evidence="1">
    <location>
        <begin position="44"/>
        <end position="162"/>
    </location>
</feature>
<feature type="compositionally biased region" description="Basic and acidic residues" evidence="1">
    <location>
        <begin position="59"/>
        <end position="78"/>
    </location>
</feature>
<evidence type="ECO:0000313" key="3">
    <source>
        <dbReference type="EMBL" id="KAK7892147.1"/>
    </source>
</evidence>
<feature type="domain" description="Periphilin-1 C-terminal" evidence="2">
    <location>
        <begin position="201"/>
        <end position="278"/>
    </location>
</feature>
<keyword evidence="4" id="KW-1185">Reference proteome</keyword>
<dbReference type="Pfam" id="PF25234">
    <property type="entry name" value="Periphilin_C"/>
    <property type="match status" value="1"/>
</dbReference>
<evidence type="ECO:0000313" key="4">
    <source>
        <dbReference type="Proteomes" id="UP001460270"/>
    </source>
</evidence>
<feature type="compositionally biased region" description="Basic and acidic residues" evidence="1">
    <location>
        <begin position="202"/>
        <end position="211"/>
    </location>
</feature>
<feature type="region of interest" description="Disordered" evidence="1">
    <location>
        <begin position="1"/>
        <end position="30"/>
    </location>
</feature>
<name>A0AAW0NBX4_9GOBI</name>
<evidence type="ECO:0000256" key="1">
    <source>
        <dbReference type="SAM" id="MobiDB-lite"/>
    </source>
</evidence>
<dbReference type="AlphaFoldDB" id="A0AAW0NBX4"/>
<dbReference type="EMBL" id="JBBPFD010000017">
    <property type="protein sequence ID" value="KAK7892147.1"/>
    <property type="molecule type" value="Genomic_DNA"/>
</dbReference>
<feature type="compositionally biased region" description="Basic and acidic residues" evidence="1">
    <location>
        <begin position="89"/>
        <end position="116"/>
    </location>
</feature>
<dbReference type="InterPro" id="IPR028851">
    <property type="entry name" value="Pphln1"/>
</dbReference>
<gene>
    <name evidence="3" type="ORF">WMY93_024110</name>
</gene>
<organism evidence="3 4">
    <name type="scientific">Mugilogobius chulae</name>
    <name type="common">yellowstripe goby</name>
    <dbReference type="NCBI Taxonomy" id="88201"/>
    <lineage>
        <taxon>Eukaryota</taxon>
        <taxon>Metazoa</taxon>
        <taxon>Chordata</taxon>
        <taxon>Craniata</taxon>
        <taxon>Vertebrata</taxon>
        <taxon>Euteleostomi</taxon>
        <taxon>Actinopterygii</taxon>
        <taxon>Neopterygii</taxon>
        <taxon>Teleostei</taxon>
        <taxon>Neoteleostei</taxon>
        <taxon>Acanthomorphata</taxon>
        <taxon>Gobiaria</taxon>
        <taxon>Gobiiformes</taxon>
        <taxon>Gobioidei</taxon>
        <taxon>Gobiidae</taxon>
        <taxon>Gobionellinae</taxon>
        <taxon>Mugilogobius</taxon>
    </lineage>
</organism>
<dbReference type="PANTHER" id="PTHR15836:SF4">
    <property type="entry name" value="PERIPHILIN-1"/>
    <property type="match status" value="1"/>
</dbReference>
<dbReference type="GO" id="GO:0045892">
    <property type="term" value="P:negative regulation of DNA-templated transcription"/>
    <property type="evidence" value="ECO:0007669"/>
    <property type="project" value="InterPro"/>
</dbReference>
<reference evidence="4" key="1">
    <citation type="submission" date="2024-04" db="EMBL/GenBank/DDBJ databases">
        <title>Salinicola lusitanus LLJ914,a marine bacterium isolated from the Okinawa Trough.</title>
        <authorList>
            <person name="Li J."/>
        </authorList>
    </citation>
    <scope>NUCLEOTIDE SEQUENCE [LARGE SCALE GENOMIC DNA]</scope>
</reference>
<protein>
    <recommendedName>
        <fullName evidence="2">Periphilin-1 C-terminal domain-containing protein</fullName>
    </recommendedName>
</protein>
<proteinExistence type="predicted"/>
<dbReference type="GO" id="GO:0005654">
    <property type="term" value="C:nucleoplasm"/>
    <property type="evidence" value="ECO:0007669"/>
    <property type="project" value="TreeGrafter"/>
</dbReference>
<dbReference type="Proteomes" id="UP001460270">
    <property type="component" value="Unassembled WGS sequence"/>
</dbReference>
<dbReference type="InterPro" id="IPR057603">
    <property type="entry name" value="Periphilin-1_C"/>
</dbReference>
<dbReference type="PANTHER" id="PTHR15836">
    <property type="entry name" value="PERIPHILIN 1"/>
    <property type="match status" value="1"/>
</dbReference>